<organism evidence="2 3">
    <name type="scientific">Drosophila madeirensis</name>
    <name type="common">Fruit fly</name>
    <dbReference type="NCBI Taxonomy" id="30013"/>
    <lineage>
        <taxon>Eukaryota</taxon>
        <taxon>Metazoa</taxon>
        <taxon>Ecdysozoa</taxon>
        <taxon>Arthropoda</taxon>
        <taxon>Hexapoda</taxon>
        <taxon>Insecta</taxon>
        <taxon>Pterygota</taxon>
        <taxon>Neoptera</taxon>
        <taxon>Endopterygota</taxon>
        <taxon>Diptera</taxon>
        <taxon>Brachycera</taxon>
        <taxon>Muscomorpha</taxon>
        <taxon>Ephydroidea</taxon>
        <taxon>Drosophilidae</taxon>
        <taxon>Drosophila</taxon>
        <taxon>Sophophora</taxon>
    </lineage>
</organism>
<evidence type="ECO:0000256" key="1">
    <source>
        <dbReference type="SAM" id="MobiDB-lite"/>
    </source>
</evidence>
<dbReference type="AlphaFoldDB" id="A0AAU9FQL1"/>
<feature type="compositionally biased region" description="Polar residues" evidence="1">
    <location>
        <begin position="46"/>
        <end position="63"/>
    </location>
</feature>
<evidence type="ECO:0000313" key="3">
    <source>
        <dbReference type="Proteomes" id="UP001500889"/>
    </source>
</evidence>
<feature type="region of interest" description="Disordered" evidence="1">
    <location>
        <begin position="110"/>
        <end position="244"/>
    </location>
</feature>
<feature type="compositionally biased region" description="Basic residues" evidence="1">
    <location>
        <begin position="171"/>
        <end position="244"/>
    </location>
</feature>
<sequence>MSLSEMSDMSSCTSSVLSVSPSMDADEGPDRSAASGDSIAVAEAEQCSSSGDDIPSTSAQQDHASPVQARRSALGYLNFVQDCKRRFGKMYNRQKLVNTAVQQWRSMDEAQRNQYRNPDYRQKNAKRSQLLESSSGEDDSTASMGGLSKDFLTLPGSDITVKTGDCDMKPKSRAMSKRKRSRSCATSKHMKSSSAKRRRKKSSSAKRRRKMSACKKSKRKMSRKPKSCGTSRRKSRSVKRKKTC</sequence>
<protein>
    <submittedName>
        <fullName evidence="2">Histone-like protein 18C</fullName>
    </submittedName>
</protein>
<keyword evidence="3" id="KW-1185">Reference proteome</keyword>
<proteinExistence type="predicted"/>
<accession>A0AAU9FQL1</accession>
<feature type="compositionally biased region" description="Low complexity" evidence="1">
    <location>
        <begin position="1"/>
        <end position="23"/>
    </location>
</feature>
<reference evidence="2 3" key="1">
    <citation type="submission" date="2024-02" db="EMBL/GenBank/DDBJ databases">
        <title>A chromosome-level genome assembly of Drosophila madeirensis, a fruit fly species endemic to Madeira island.</title>
        <authorList>
            <person name="Tomihara K."/>
            <person name="Llopart A."/>
            <person name="Yamamoto D."/>
        </authorList>
    </citation>
    <scope>NUCLEOTIDE SEQUENCE [LARGE SCALE GENOMIC DNA]</scope>
    <source>
        <strain evidence="2 3">RF1</strain>
    </source>
</reference>
<evidence type="ECO:0000313" key="2">
    <source>
        <dbReference type="EMBL" id="BFF97801.1"/>
    </source>
</evidence>
<gene>
    <name evidence="2" type="ORF">DMAD_06135</name>
</gene>
<name>A0AAU9FQL1_DROMD</name>
<dbReference type="EMBL" id="AP029265">
    <property type="protein sequence ID" value="BFF97801.1"/>
    <property type="molecule type" value="Genomic_DNA"/>
</dbReference>
<dbReference type="Proteomes" id="UP001500889">
    <property type="component" value="Chromosome J"/>
</dbReference>
<feature type="region of interest" description="Disordered" evidence="1">
    <location>
        <begin position="1"/>
        <end position="68"/>
    </location>
</feature>